<gene>
    <name evidence="6" type="primary">SMAD3_1</name>
    <name evidence="6" type="ORF">P7K49_017083</name>
</gene>
<evidence type="ECO:0000313" key="6">
    <source>
        <dbReference type="EMBL" id="KAK2103227.1"/>
    </source>
</evidence>
<feature type="domain" description="MH2" evidence="5">
    <location>
        <begin position="1"/>
        <end position="110"/>
    </location>
</feature>
<dbReference type="PANTHER" id="PTHR13703">
    <property type="entry name" value="SMAD"/>
    <property type="match status" value="1"/>
</dbReference>
<sequence>MGLPLTCGYRPIALYVSCAPPGCNLKIFNNQEFAALLAQSVNQGFEAVYQLTRMCTIRMSFVKGWGAEYRRQTVTSTPCWIELHLNGPLQWLDKVLTQMGSPSIRCSSVS</sequence>
<reference evidence="6 7" key="1">
    <citation type="submission" date="2023-05" db="EMBL/GenBank/DDBJ databases">
        <title>B98-5 Cell Line De Novo Hybrid Assembly: An Optical Mapping Approach.</title>
        <authorList>
            <person name="Kananen K."/>
            <person name="Auerbach J.A."/>
            <person name="Kautto E."/>
            <person name="Blachly J.S."/>
        </authorList>
    </citation>
    <scope>NUCLEOTIDE SEQUENCE [LARGE SCALE GENOMIC DNA]</scope>
    <source>
        <strain evidence="6">B95-8</strain>
        <tissue evidence="6">Cell line</tissue>
    </source>
</reference>
<dbReference type="InterPro" id="IPR001132">
    <property type="entry name" value="SMAD_dom_Dwarfin-type"/>
</dbReference>
<evidence type="ECO:0000256" key="2">
    <source>
        <dbReference type="ARBA" id="ARBA00022490"/>
    </source>
</evidence>
<dbReference type="Gene3D" id="2.60.200.10">
    <property type="match status" value="1"/>
</dbReference>
<accession>A0ABQ9V1X5</accession>
<organism evidence="6 7">
    <name type="scientific">Saguinus oedipus</name>
    <name type="common">Cotton-top tamarin</name>
    <name type="synonym">Oedipomidas oedipus</name>
    <dbReference type="NCBI Taxonomy" id="9490"/>
    <lineage>
        <taxon>Eukaryota</taxon>
        <taxon>Metazoa</taxon>
        <taxon>Chordata</taxon>
        <taxon>Craniata</taxon>
        <taxon>Vertebrata</taxon>
        <taxon>Euteleostomi</taxon>
        <taxon>Mammalia</taxon>
        <taxon>Eutheria</taxon>
        <taxon>Euarchontoglires</taxon>
        <taxon>Primates</taxon>
        <taxon>Haplorrhini</taxon>
        <taxon>Platyrrhini</taxon>
        <taxon>Cebidae</taxon>
        <taxon>Callitrichinae</taxon>
        <taxon>Saguinus</taxon>
    </lineage>
</organism>
<dbReference type="PANTHER" id="PTHR13703:SF53">
    <property type="entry name" value="MOTHERS AGAINST DECAPENTAPLEGIC HOMOLOG 3"/>
    <property type="match status" value="1"/>
</dbReference>
<evidence type="ECO:0000256" key="3">
    <source>
        <dbReference type="ARBA" id="ARBA00023015"/>
    </source>
</evidence>
<keyword evidence="7" id="KW-1185">Reference proteome</keyword>
<name>A0ABQ9V1X5_SAGOE</name>
<evidence type="ECO:0000313" key="7">
    <source>
        <dbReference type="Proteomes" id="UP001266305"/>
    </source>
</evidence>
<dbReference type="InterPro" id="IPR008984">
    <property type="entry name" value="SMAD_FHA_dom_sf"/>
</dbReference>
<protein>
    <submittedName>
        <fullName evidence="6">Mothers against decapentaplegic 3</fullName>
    </submittedName>
</protein>
<dbReference type="Pfam" id="PF03166">
    <property type="entry name" value="MH2"/>
    <property type="match status" value="1"/>
</dbReference>
<dbReference type="InterPro" id="IPR013790">
    <property type="entry name" value="Dwarfin"/>
</dbReference>
<keyword evidence="4" id="KW-0804">Transcription</keyword>
<evidence type="ECO:0000256" key="1">
    <source>
        <dbReference type="ARBA" id="ARBA00004496"/>
    </source>
</evidence>
<proteinExistence type="predicted"/>
<dbReference type="Proteomes" id="UP001266305">
    <property type="component" value="Unassembled WGS sequence"/>
</dbReference>
<dbReference type="SUPFAM" id="SSF49879">
    <property type="entry name" value="SMAD/FHA domain"/>
    <property type="match status" value="1"/>
</dbReference>
<dbReference type="InterPro" id="IPR017855">
    <property type="entry name" value="SMAD-like_dom_sf"/>
</dbReference>
<dbReference type="PROSITE" id="PS51076">
    <property type="entry name" value="MH2"/>
    <property type="match status" value="1"/>
</dbReference>
<dbReference type="SMART" id="SM00524">
    <property type="entry name" value="DWB"/>
    <property type="match status" value="1"/>
</dbReference>
<keyword evidence="2" id="KW-0963">Cytoplasm</keyword>
<comment type="caution">
    <text evidence="6">The sequence shown here is derived from an EMBL/GenBank/DDBJ whole genome shotgun (WGS) entry which is preliminary data.</text>
</comment>
<dbReference type="EMBL" id="JASSZA010000008">
    <property type="protein sequence ID" value="KAK2103227.1"/>
    <property type="molecule type" value="Genomic_DNA"/>
</dbReference>
<comment type="subcellular location">
    <subcellularLocation>
        <location evidence="1">Cytoplasm</location>
    </subcellularLocation>
</comment>
<keyword evidence="3" id="KW-0805">Transcription regulation</keyword>
<evidence type="ECO:0000256" key="4">
    <source>
        <dbReference type="ARBA" id="ARBA00023163"/>
    </source>
</evidence>
<evidence type="ECO:0000259" key="5">
    <source>
        <dbReference type="PROSITE" id="PS51076"/>
    </source>
</evidence>